<reference evidence="2 3" key="1">
    <citation type="submission" date="2020-02" db="EMBL/GenBank/DDBJ databases">
        <authorList>
            <person name="Dziuba M."/>
            <person name="Kuznetsov B."/>
            <person name="Mardanov A."/>
            <person name="Ravin N."/>
            <person name="Grouzdev D."/>
        </authorList>
    </citation>
    <scope>NUCLEOTIDE SEQUENCE [LARGE SCALE GENOMIC DNA]</scope>
    <source>
        <strain evidence="2 3">SpK</strain>
    </source>
</reference>
<accession>A0A7C9QT61</accession>
<dbReference type="GO" id="GO:0016020">
    <property type="term" value="C:membrane"/>
    <property type="evidence" value="ECO:0007669"/>
    <property type="project" value="TreeGrafter"/>
</dbReference>
<dbReference type="Pfam" id="PF00561">
    <property type="entry name" value="Abhydrolase_1"/>
    <property type="match status" value="1"/>
</dbReference>
<keyword evidence="3" id="KW-1185">Reference proteome</keyword>
<dbReference type="EMBL" id="JAAIYP010000033">
    <property type="protein sequence ID" value="NFV79677.1"/>
    <property type="molecule type" value="Genomic_DNA"/>
</dbReference>
<evidence type="ECO:0000259" key="1">
    <source>
        <dbReference type="Pfam" id="PF00561"/>
    </source>
</evidence>
<keyword evidence="2" id="KW-0378">Hydrolase</keyword>
<dbReference type="RefSeq" id="WP_163676533.1">
    <property type="nucleotide sequence ID" value="NZ_JAAIYP010000033.1"/>
</dbReference>
<evidence type="ECO:0000313" key="2">
    <source>
        <dbReference type="EMBL" id="NFV79677.1"/>
    </source>
</evidence>
<feature type="domain" description="AB hydrolase-1" evidence="1">
    <location>
        <begin position="31"/>
        <end position="266"/>
    </location>
</feature>
<dbReference type="GO" id="GO:0016787">
    <property type="term" value="F:hydrolase activity"/>
    <property type="evidence" value="ECO:0007669"/>
    <property type="project" value="UniProtKB-KW"/>
</dbReference>
<dbReference type="PANTHER" id="PTHR43798">
    <property type="entry name" value="MONOACYLGLYCEROL LIPASE"/>
    <property type="match status" value="1"/>
</dbReference>
<dbReference type="PANTHER" id="PTHR43798:SF33">
    <property type="entry name" value="HYDROLASE, PUTATIVE (AFU_ORTHOLOGUE AFUA_2G14860)-RELATED"/>
    <property type="match status" value="1"/>
</dbReference>
<protein>
    <submittedName>
        <fullName evidence="2">Alpha/beta hydrolase</fullName>
    </submittedName>
</protein>
<dbReference type="InterPro" id="IPR000073">
    <property type="entry name" value="AB_hydrolase_1"/>
</dbReference>
<dbReference type="Proteomes" id="UP000480684">
    <property type="component" value="Unassembled WGS sequence"/>
</dbReference>
<comment type="caution">
    <text evidence="2">The sequence shown here is derived from an EMBL/GenBank/DDBJ whole genome shotgun (WGS) entry which is preliminary data.</text>
</comment>
<organism evidence="2 3">
    <name type="scientific">Magnetospirillum aberrantis SpK</name>
    <dbReference type="NCBI Taxonomy" id="908842"/>
    <lineage>
        <taxon>Bacteria</taxon>
        <taxon>Pseudomonadati</taxon>
        <taxon>Pseudomonadota</taxon>
        <taxon>Alphaproteobacteria</taxon>
        <taxon>Rhodospirillales</taxon>
        <taxon>Rhodospirillaceae</taxon>
        <taxon>Magnetospirillum</taxon>
    </lineage>
</organism>
<name>A0A7C9QT61_9PROT</name>
<dbReference type="Gene3D" id="3.40.50.1820">
    <property type="entry name" value="alpha/beta hydrolase"/>
    <property type="match status" value="1"/>
</dbReference>
<dbReference type="AlphaFoldDB" id="A0A7C9QT61"/>
<gene>
    <name evidence="2" type="ORF">G4223_06095</name>
</gene>
<evidence type="ECO:0000313" key="3">
    <source>
        <dbReference type="Proteomes" id="UP000480684"/>
    </source>
</evidence>
<proteinExistence type="predicted"/>
<dbReference type="SUPFAM" id="SSF53474">
    <property type="entry name" value="alpha/beta-Hydrolases"/>
    <property type="match status" value="1"/>
</dbReference>
<dbReference type="InterPro" id="IPR029058">
    <property type="entry name" value="AB_hydrolase_fold"/>
</dbReference>
<sequence length="283" mass="31067">MPTPHAESRSRYFSVGAHEIHVTEWGDPELPPVVMWHGLARVGRDFDTLARALAPLFHIVCPDTIGRGLSSWSSNPAQEYQVPVYCSHALALMDMLGFERVRWVGTSMGGIVGMALAATEAAANRIERLVLNDVGASLNAEAVERIKAYVSVVPEHDSMERFEAFLRIAYAPFGQLSDAEWRRMAETSVRRRDNGKLSPHYDPAVMEVFAGQSGPVDLWSLYEAIRCPTLLLRGENSDLLDAAVADEMTRRGPRAQLVTVPGCGHAPGLNTVDQIAMLKGFLA</sequence>
<dbReference type="InterPro" id="IPR050266">
    <property type="entry name" value="AB_hydrolase_sf"/>
</dbReference>